<dbReference type="Proteomes" id="UP000828390">
    <property type="component" value="Unassembled WGS sequence"/>
</dbReference>
<dbReference type="InterPro" id="IPR013087">
    <property type="entry name" value="Znf_C2H2_type"/>
</dbReference>
<keyword evidence="3" id="KW-0677">Repeat</keyword>
<dbReference type="FunFam" id="3.30.160.60:FF:000100">
    <property type="entry name" value="Zinc finger 45-like"/>
    <property type="match status" value="2"/>
</dbReference>
<dbReference type="GO" id="GO:0008270">
    <property type="term" value="F:zinc ion binding"/>
    <property type="evidence" value="ECO:0007669"/>
    <property type="project" value="UniProtKB-KW"/>
</dbReference>
<accession>A0A9D4D605</accession>
<evidence type="ECO:0000256" key="3">
    <source>
        <dbReference type="ARBA" id="ARBA00022737"/>
    </source>
</evidence>
<dbReference type="SMART" id="SM00355">
    <property type="entry name" value="ZnF_C2H2"/>
    <property type="match status" value="4"/>
</dbReference>
<feature type="region of interest" description="Disordered" evidence="8">
    <location>
        <begin position="399"/>
        <end position="432"/>
    </location>
</feature>
<dbReference type="PROSITE" id="PS00028">
    <property type="entry name" value="ZINC_FINGER_C2H2_1"/>
    <property type="match status" value="4"/>
</dbReference>
<evidence type="ECO:0000256" key="2">
    <source>
        <dbReference type="ARBA" id="ARBA00022723"/>
    </source>
</evidence>
<dbReference type="Pfam" id="PF00096">
    <property type="entry name" value="zf-C2H2"/>
    <property type="match status" value="4"/>
</dbReference>
<dbReference type="OrthoDB" id="10018191at2759"/>
<evidence type="ECO:0000313" key="10">
    <source>
        <dbReference type="EMBL" id="KAH3739335.1"/>
    </source>
</evidence>
<reference evidence="10" key="1">
    <citation type="journal article" date="2019" name="bioRxiv">
        <title>The Genome of the Zebra Mussel, Dreissena polymorpha: A Resource for Invasive Species Research.</title>
        <authorList>
            <person name="McCartney M.A."/>
            <person name="Auch B."/>
            <person name="Kono T."/>
            <person name="Mallez S."/>
            <person name="Zhang Y."/>
            <person name="Obille A."/>
            <person name="Becker A."/>
            <person name="Abrahante J.E."/>
            <person name="Garbe J."/>
            <person name="Badalamenti J.P."/>
            <person name="Herman A."/>
            <person name="Mangelson H."/>
            <person name="Liachko I."/>
            <person name="Sullivan S."/>
            <person name="Sone E.D."/>
            <person name="Koren S."/>
            <person name="Silverstein K.A.T."/>
            <person name="Beckman K.B."/>
            <person name="Gohl D.M."/>
        </authorList>
    </citation>
    <scope>NUCLEOTIDE SEQUENCE</scope>
    <source>
        <strain evidence="10">Duluth1</strain>
        <tissue evidence="10">Whole animal</tissue>
    </source>
</reference>
<evidence type="ECO:0000256" key="8">
    <source>
        <dbReference type="SAM" id="MobiDB-lite"/>
    </source>
</evidence>
<dbReference type="InterPro" id="IPR036236">
    <property type="entry name" value="Znf_C2H2_sf"/>
</dbReference>
<keyword evidence="6" id="KW-0539">Nucleus</keyword>
<feature type="domain" description="C2H2-type" evidence="9">
    <location>
        <begin position="526"/>
        <end position="550"/>
    </location>
</feature>
<proteinExistence type="predicted"/>
<evidence type="ECO:0000256" key="7">
    <source>
        <dbReference type="PROSITE-ProRule" id="PRU00042"/>
    </source>
</evidence>
<dbReference type="PROSITE" id="PS50157">
    <property type="entry name" value="ZINC_FINGER_C2H2_2"/>
    <property type="match status" value="4"/>
</dbReference>
<dbReference type="FunFam" id="3.30.160.60:FF:001498">
    <property type="entry name" value="Zinc finger protein 404"/>
    <property type="match status" value="1"/>
</dbReference>
<feature type="domain" description="C2H2-type" evidence="9">
    <location>
        <begin position="470"/>
        <end position="497"/>
    </location>
</feature>
<evidence type="ECO:0000259" key="9">
    <source>
        <dbReference type="PROSITE" id="PS50157"/>
    </source>
</evidence>
<evidence type="ECO:0000256" key="6">
    <source>
        <dbReference type="ARBA" id="ARBA00023242"/>
    </source>
</evidence>
<organism evidence="10 11">
    <name type="scientific">Dreissena polymorpha</name>
    <name type="common">Zebra mussel</name>
    <name type="synonym">Mytilus polymorpha</name>
    <dbReference type="NCBI Taxonomy" id="45954"/>
    <lineage>
        <taxon>Eukaryota</taxon>
        <taxon>Metazoa</taxon>
        <taxon>Spiralia</taxon>
        <taxon>Lophotrochozoa</taxon>
        <taxon>Mollusca</taxon>
        <taxon>Bivalvia</taxon>
        <taxon>Autobranchia</taxon>
        <taxon>Heteroconchia</taxon>
        <taxon>Euheterodonta</taxon>
        <taxon>Imparidentia</taxon>
        <taxon>Neoheterodontei</taxon>
        <taxon>Myida</taxon>
        <taxon>Dreissenoidea</taxon>
        <taxon>Dreissenidae</taxon>
        <taxon>Dreissena</taxon>
    </lineage>
</organism>
<keyword evidence="2" id="KW-0479">Metal-binding</keyword>
<keyword evidence="4 7" id="KW-0863">Zinc-finger</keyword>
<dbReference type="GO" id="GO:0005634">
    <property type="term" value="C:nucleus"/>
    <property type="evidence" value="ECO:0007669"/>
    <property type="project" value="UniProtKB-SubCell"/>
</dbReference>
<dbReference type="EMBL" id="JAIWYP010000011">
    <property type="protein sequence ID" value="KAH3739335.1"/>
    <property type="molecule type" value="Genomic_DNA"/>
</dbReference>
<feature type="compositionally biased region" description="Acidic residues" evidence="8">
    <location>
        <begin position="403"/>
        <end position="415"/>
    </location>
</feature>
<sequence>MEVDGVEGVSVLGEVNMQQLRLVTGHIYGKTIQTSDGSSIISIDPSHTAYSTPIAMEQVIIDASSLSHNHVIITRNSGIQSTDDDSDTDVNDKIAAGMYSYHEIKTEELSEDLVPDRLDRLSQSISHHDYISSSVPILSRARPLELGVSKNNYVPVENGIHTEGASDGGLVIEEAVEQEVLTTSTSLEDEEIVRSKPLTAMYLQSKIPVSDSLYGSVARDRLISTPTKSPGSSRFTLKPSSRTIGMEYDDLRLYPVDDLYRMKHGYGDQVSVYHPNTGEITFRSVETDYELDKKSPSAKRSVEAILAASETIKNQDIASEIEIGTCEVEVSPSGRRGRKPKYRTDGIEEDIEQIKKASKDVGYTLKGKGLKQRKDGKKRKKPRIRLTLTKAKHRQLASRVYLDDAEDDDDDDNKEEYEPISVTKSKRGRKRKDAVESTNIIYQCEYCEKQFKTRDKVRAHTKIHTEERAFGCDICGSSYRRREHLIRHYRRHTNDRPYECMECGKSYMRAEHLKRHSYDHTGEKPFECPICPKKFTRHDRLIKHSLVHDK</sequence>
<protein>
    <recommendedName>
        <fullName evidence="9">C2H2-type domain-containing protein</fullName>
    </recommendedName>
</protein>
<dbReference type="SUPFAM" id="SSF57667">
    <property type="entry name" value="beta-beta-alpha zinc fingers"/>
    <property type="match status" value="2"/>
</dbReference>
<dbReference type="PANTHER" id="PTHR23235">
    <property type="entry name" value="KRUEPPEL-LIKE TRANSCRIPTION FACTOR"/>
    <property type="match status" value="1"/>
</dbReference>
<evidence type="ECO:0000256" key="1">
    <source>
        <dbReference type="ARBA" id="ARBA00004123"/>
    </source>
</evidence>
<evidence type="ECO:0000313" key="11">
    <source>
        <dbReference type="Proteomes" id="UP000828390"/>
    </source>
</evidence>
<name>A0A9D4D605_DREPO</name>
<keyword evidence="11" id="KW-1185">Reference proteome</keyword>
<feature type="domain" description="C2H2-type" evidence="9">
    <location>
        <begin position="498"/>
        <end position="525"/>
    </location>
</feature>
<comment type="caution">
    <text evidence="10">The sequence shown here is derived from an EMBL/GenBank/DDBJ whole genome shotgun (WGS) entry which is preliminary data.</text>
</comment>
<reference evidence="10" key="2">
    <citation type="submission" date="2020-11" db="EMBL/GenBank/DDBJ databases">
        <authorList>
            <person name="McCartney M.A."/>
            <person name="Auch B."/>
            <person name="Kono T."/>
            <person name="Mallez S."/>
            <person name="Becker A."/>
            <person name="Gohl D.M."/>
            <person name="Silverstein K.A.T."/>
            <person name="Koren S."/>
            <person name="Bechman K.B."/>
            <person name="Herman A."/>
            <person name="Abrahante J.E."/>
            <person name="Garbe J."/>
        </authorList>
    </citation>
    <scope>NUCLEOTIDE SEQUENCE</scope>
    <source>
        <strain evidence="10">Duluth1</strain>
        <tissue evidence="10">Whole animal</tissue>
    </source>
</reference>
<keyword evidence="5" id="KW-0862">Zinc</keyword>
<feature type="domain" description="C2H2-type" evidence="9">
    <location>
        <begin position="442"/>
        <end position="469"/>
    </location>
</feature>
<dbReference type="AlphaFoldDB" id="A0A9D4D605"/>
<evidence type="ECO:0000256" key="4">
    <source>
        <dbReference type="ARBA" id="ARBA00022771"/>
    </source>
</evidence>
<evidence type="ECO:0000256" key="5">
    <source>
        <dbReference type="ARBA" id="ARBA00022833"/>
    </source>
</evidence>
<dbReference type="Gene3D" id="3.30.160.60">
    <property type="entry name" value="Classic Zinc Finger"/>
    <property type="match status" value="4"/>
</dbReference>
<gene>
    <name evidence="10" type="ORF">DPMN_045987</name>
</gene>
<comment type="subcellular location">
    <subcellularLocation>
        <location evidence="1">Nucleus</location>
    </subcellularLocation>
</comment>